<evidence type="ECO:0000256" key="2">
    <source>
        <dbReference type="PROSITE-ProRule" id="PRU00325"/>
    </source>
</evidence>
<dbReference type="EMBL" id="PXWF02000114">
    <property type="protein sequence ID" value="PWF49147.1"/>
    <property type="molecule type" value="Genomic_DNA"/>
</dbReference>
<name>A0A2U2HNS0_9BURK</name>
<dbReference type="InterPro" id="IPR001650">
    <property type="entry name" value="Helicase_C-like"/>
</dbReference>
<keyword evidence="7" id="KW-1185">Reference proteome</keyword>
<dbReference type="CDD" id="cd18793">
    <property type="entry name" value="SF2_C_SNF"/>
    <property type="match status" value="1"/>
</dbReference>
<keyword evidence="6" id="KW-0067">ATP-binding</keyword>
<dbReference type="Gene3D" id="3.40.50.10810">
    <property type="entry name" value="Tandem AAA-ATPase domain"/>
    <property type="match status" value="1"/>
</dbReference>
<reference evidence="6 7" key="1">
    <citation type="submission" date="2018-04" db="EMBL/GenBank/DDBJ databases">
        <title>Massilia violaceinigra sp. nov., a novel purple-pigmented bacterium isolated from Tianshan glacier, Xinjiang, China.</title>
        <authorList>
            <person name="Wang H."/>
        </authorList>
    </citation>
    <scope>NUCLEOTIDE SEQUENCE [LARGE SCALE GENOMIC DNA]</scope>
    <source>
        <strain evidence="6 7">B448-2</strain>
    </source>
</reference>
<keyword evidence="1" id="KW-0378">Hydrolase</keyword>
<dbReference type="GO" id="GO:0008270">
    <property type="term" value="F:zinc ion binding"/>
    <property type="evidence" value="ECO:0007669"/>
    <property type="project" value="UniProtKB-KW"/>
</dbReference>
<evidence type="ECO:0000259" key="4">
    <source>
        <dbReference type="PROSITE" id="PS51192"/>
    </source>
</evidence>
<dbReference type="GO" id="GO:0005524">
    <property type="term" value="F:ATP binding"/>
    <property type="evidence" value="ECO:0007669"/>
    <property type="project" value="InterPro"/>
</dbReference>
<keyword evidence="2" id="KW-0862">Zinc</keyword>
<evidence type="ECO:0000313" key="6">
    <source>
        <dbReference type="EMBL" id="PWF49147.1"/>
    </source>
</evidence>
<dbReference type="AlphaFoldDB" id="A0A2U2HNS0"/>
<dbReference type="InterPro" id="IPR038718">
    <property type="entry name" value="SNF2-like_sf"/>
</dbReference>
<dbReference type="PROSITE" id="PS51194">
    <property type="entry name" value="HELICASE_CTER"/>
    <property type="match status" value="1"/>
</dbReference>
<organism evidence="6 7">
    <name type="scientific">Massilia glaciei</name>
    <dbReference type="NCBI Taxonomy" id="1524097"/>
    <lineage>
        <taxon>Bacteria</taxon>
        <taxon>Pseudomonadati</taxon>
        <taxon>Pseudomonadota</taxon>
        <taxon>Betaproteobacteria</taxon>
        <taxon>Burkholderiales</taxon>
        <taxon>Oxalobacteraceae</taxon>
        <taxon>Telluria group</taxon>
        <taxon>Massilia</taxon>
    </lineage>
</organism>
<dbReference type="InterPro" id="IPR049730">
    <property type="entry name" value="SNF2/RAD54-like_C"/>
</dbReference>
<dbReference type="PANTHER" id="PTHR10799">
    <property type="entry name" value="SNF2/RAD54 HELICASE FAMILY"/>
    <property type="match status" value="1"/>
</dbReference>
<dbReference type="OrthoDB" id="9760715at2"/>
<sequence length="1078" mass="116500">MPGKDGALNIDDACTCGRAPCEHVAAVLIELLRLAQLNWGTSRRKKSAGPDLPVRRIAPAARATRPKRPEKISQPAAVAVPPRLFFALLADPSSGAPVLAACYVRMAAKGGQLSLIRVDDVAALLSTPPFPLEAGDRRMIDQYLSLRGAGGGPVTLSGSKGAALLEALLEAGKLVDKGALRALSSTGPERVLKGPPRTGELAWRADINSLTLAWRFAQAPGARDPDASHYIEQVLPTDPPWYVHQDACGVLMVAGGAHGAAALSALVHERITIGGGDAGPVLRQLCRDGRAHALPVPDAAQLSLLKGPPVSTELLLGCAARPASPHAAQGTSMDFYDYAMLVVTRGAQQMSASSEQSPVPPENAPAWIEELLSCNAPVSQALARLGQAGFAAPDDALANSMSVRGALVLPSSAHWLAFAHTILPELQQCGWKVRKMGSYRYDVLAVDDWYSSFEAGSGQAWFDLEIGIIVGGQRIALLPILVKLIQRSPGAFTPAFLARQADDELMMLAVPDGPRVALPWGRIKLILGVLDELYFSACSGAVLRLSPLDAARVAQLAGHAGMRWHGGERLSALEREMHAFDGVTPVAPPATLQASLRHYQREGLSWMQFLRQYNLAGILADDMGLGKTVQTLAHILVEKEAGRLTLPALVVAPTSLMGNWQDEAARFAPGLKVLLLHGAQRHGQLGALAGYDLVLTTYALMSRDEDALRRQRFHLLILDEAQYIKNPRSRAAQTACLLNANHRLCLTGTPLQNHLGELWSQFHFLLPGLLGREPEFNRDFRQPIEQLGDTARNAYLVRRIKPFLLRRTKDVVAKELPPKTTMMRFVELSGMQRDLYETVRVAMDKKVRDAIAERGAARSHIVVLEALLKLRQVCCDPRLLGPERFDADAANSAKLAELLTMLDALLAEGRKVLVFSQFTSMLALIETELAARDIAYVVLTGHTRDRADVVRQFQHGAASVFLISLKAGGVGLNLTAADTVIHYDPWWNPAAEDQASDRAWRIGQDKPVFVYKLIVRDTLEEKIQLLQEKKASMAAAVLDGEFEADGQLSADDLRDIFAPLSAPVAAAPESSGRLPAPG</sequence>
<dbReference type="SMART" id="SM00487">
    <property type="entry name" value="DEXDc"/>
    <property type="match status" value="1"/>
</dbReference>
<dbReference type="GO" id="GO:0004386">
    <property type="term" value="F:helicase activity"/>
    <property type="evidence" value="ECO:0007669"/>
    <property type="project" value="UniProtKB-KW"/>
</dbReference>
<dbReference type="InterPro" id="IPR014001">
    <property type="entry name" value="Helicase_ATP-bd"/>
</dbReference>
<evidence type="ECO:0000259" key="5">
    <source>
        <dbReference type="PROSITE" id="PS51194"/>
    </source>
</evidence>
<dbReference type="Gene3D" id="3.40.50.300">
    <property type="entry name" value="P-loop containing nucleotide triphosphate hydrolases"/>
    <property type="match status" value="1"/>
</dbReference>
<keyword evidence="2" id="KW-0479">Metal-binding</keyword>
<comment type="caution">
    <text evidence="6">The sequence shown here is derived from an EMBL/GenBank/DDBJ whole genome shotgun (WGS) entry which is preliminary data.</text>
</comment>
<feature type="domain" description="Helicase C-terminal" evidence="5">
    <location>
        <begin position="897"/>
        <end position="1054"/>
    </location>
</feature>
<keyword evidence="2" id="KW-0863">Zinc-finger</keyword>
<protein>
    <submittedName>
        <fullName evidence="6">ATP-dependent helicase</fullName>
    </submittedName>
</protein>
<dbReference type="InterPro" id="IPR007527">
    <property type="entry name" value="Znf_SWIM"/>
</dbReference>
<keyword evidence="6" id="KW-0547">Nucleotide-binding</keyword>
<dbReference type="InterPro" id="IPR027417">
    <property type="entry name" value="P-loop_NTPase"/>
</dbReference>
<evidence type="ECO:0000259" key="3">
    <source>
        <dbReference type="PROSITE" id="PS50966"/>
    </source>
</evidence>
<dbReference type="CDD" id="cd18012">
    <property type="entry name" value="DEXQc_arch_SWI2_SNF2"/>
    <property type="match status" value="1"/>
</dbReference>
<dbReference type="Pfam" id="PF00176">
    <property type="entry name" value="SNF2-rel_dom"/>
    <property type="match status" value="1"/>
</dbReference>
<dbReference type="PROSITE" id="PS50966">
    <property type="entry name" value="ZF_SWIM"/>
    <property type="match status" value="1"/>
</dbReference>
<dbReference type="SMART" id="SM00490">
    <property type="entry name" value="HELICc"/>
    <property type="match status" value="1"/>
</dbReference>
<accession>A0A2U2HNS0</accession>
<dbReference type="Pfam" id="PF00271">
    <property type="entry name" value="Helicase_C"/>
    <property type="match status" value="1"/>
</dbReference>
<gene>
    <name evidence="6" type="ORF">C7C56_008345</name>
</gene>
<evidence type="ECO:0000313" key="7">
    <source>
        <dbReference type="Proteomes" id="UP000241421"/>
    </source>
</evidence>
<evidence type="ECO:0000256" key="1">
    <source>
        <dbReference type="ARBA" id="ARBA00022801"/>
    </source>
</evidence>
<feature type="domain" description="SWIM-type" evidence="3">
    <location>
        <begin position="6"/>
        <end position="32"/>
    </location>
</feature>
<proteinExistence type="predicted"/>
<dbReference type="InterPro" id="IPR000330">
    <property type="entry name" value="SNF2_N"/>
</dbReference>
<feature type="domain" description="Helicase ATP-binding" evidence="4">
    <location>
        <begin position="608"/>
        <end position="768"/>
    </location>
</feature>
<dbReference type="GO" id="GO:0016787">
    <property type="term" value="F:hydrolase activity"/>
    <property type="evidence" value="ECO:0007669"/>
    <property type="project" value="UniProtKB-KW"/>
</dbReference>
<keyword evidence="6" id="KW-0347">Helicase</keyword>
<dbReference type="SUPFAM" id="SSF52540">
    <property type="entry name" value="P-loop containing nucleoside triphosphate hydrolases"/>
    <property type="match status" value="2"/>
</dbReference>
<dbReference type="Proteomes" id="UP000241421">
    <property type="component" value="Unassembled WGS sequence"/>
</dbReference>
<dbReference type="PROSITE" id="PS51192">
    <property type="entry name" value="HELICASE_ATP_BIND_1"/>
    <property type="match status" value="1"/>
</dbReference>